<dbReference type="AlphaFoldDB" id="A0A0A7LCV1"/>
<dbReference type="InterPro" id="IPR011257">
    <property type="entry name" value="DNA_glycosylase"/>
</dbReference>
<evidence type="ECO:0000256" key="1">
    <source>
        <dbReference type="PIRSR" id="PIRSR605019-1"/>
    </source>
</evidence>
<dbReference type="EMBL" id="CP010070">
    <property type="protein sequence ID" value="AIZ56904.1"/>
    <property type="molecule type" value="Genomic_DNA"/>
</dbReference>
<dbReference type="Pfam" id="PF03352">
    <property type="entry name" value="Adenine_glyco"/>
    <property type="match status" value="1"/>
</dbReference>
<dbReference type="HOGENOM" id="CLU_083758_1_0_2"/>
<accession>A0A0A7LCV1</accession>
<feature type="binding site" evidence="1">
    <location>
        <position position="184"/>
    </location>
    <ligand>
        <name>Zn(2+)</name>
        <dbReference type="ChEBI" id="CHEBI:29105"/>
    </ligand>
</feature>
<feature type="binding site" evidence="1">
    <location>
        <position position="13"/>
    </location>
    <ligand>
        <name>Zn(2+)</name>
        <dbReference type="ChEBI" id="CHEBI:29105"/>
    </ligand>
</feature>
<dbReference type="PANTHER" id="PTHR30037">
    <property type="entry name" value="DNA-3-METHYLADENINE GLYCOSYLASE 1"/>
    <property type="match status" value="1"/>
</dbReference>
<reference evidence="2 3" key="1">
    <citation type="journal article" date="2014" name="Appl. Environ. Microbiol.">
        <title>Comparative Genome Analysis of 'Candidatus Methanoplasma termitum' Indicates a New Mode of Energy Metabolism in the Seventh Order of Methanogens.</title>
        <authorList>
            <person name="Lang K."/>
            <person name="Schuldes J."/>
            <person name="Klingl A."/>
            <person name="Poehlein A."/>
            <person name="Daniel R."/>
            <person name="Brune A."/>
        </authorList>
    </citation>
    <scope>NUCLEOTIDE SEQUENCE [LARGE SCALE GENOMIC DNA]</scope>
    <source>
        <strain evidence="3">Mpt1</strain>
    </source>
</reference>
<organism evidence="2 3">
    <name type="scientific">Candidatus Methanoplasma termitum</name>
    <dbReference type="NCBI Taxonomy" id="1577791"/>
    <lineage>
        <taxon>Archaea</taxon>
        <taxon>Methanobacteriati</taxon>
        <taxon>Thermoplasmatota</taxon>
        <taxon>Thermoplasmata</taxon>
        <taxon>Methanomassiliicoccales</taxon>
        <taxon>Methanomassiliicoccaceae</taxon>
        <taxon>Candidatus Methanoplasma</taxon>
    </lineage>
</organism>
<proteinExistence type="predicted"/>
<name>A0A0A7LCV1_9ARCH</name>
<dbReference type="InterPro" id="IPR052891">
    <property type="entry name" value="DNA-3mA_glycosylase"/>
</dbReference>
<evidence type="ECO:0000313" key="2">
    <source>
        <dbReference type="EMBL" id="AIZ56904.1"/>
    </source>
</evidence>
<protein>
    <submittedName>
        <fullName evidence="2">3-methyl-adenine DNA glycosylase I</fullName>
    </submittedName>
</protein>
<gene>
    <name evidence="2" type="ORF">Mpt1_c10330</name>
</gene>
<dbReference type="Proteomes" id="UP000030787">
    <property type="component" value="Chromosome"/>
</dbReference>
<keyword evidence="1" id="KW-0479">Metal-binding</keyword>
<feature type="binding site" evidence="1">
    <location>
        <position position="188"/>
    </location>
    <ligand>
        <name>Zn(2+)</name>
        <dbReference type="ChEBI" id="CHEBI:29105"/>
    </ligand>
</feature>
<sequence>MKDELMTNESVRCDWADRSPLERIYHDTKWGIPVHDDKELFKMLMLESMQAGLSWSTILAKMDTLCAAFDDFDPSLVSRYDDAKIEILMKDDGIIKNRAKINAAVHNARMYHALCEEHGSLDSFLWKYVDFAPVINRWEHITQVPPSTALSDVISKDLKKLGFKFVGSTTIYAFMQSVGMVNDHLVSCSYRHTISH</sequence>
<dbReference type="KEGG" id="mear:Mpt1_c10330"/>
<dbReference type="STRING" id="1577791.Mpt1_c10330"/>
<feature type="binding site" evidence="1">
    <location>
        <position position="26"/>
    </location>
    <ligand>
        <name>Zn(2+)</name>
        <dbReference type="ChEBI" id="CHEBI:29105"/>
    </ligand>
</feature>
<dbReference type="PANTHER" id="PTHR30037:SF4">
    <property type="entry name" value="DNA-3-METHYLADENINE GLYCOSYLASE I"/>
    <property type="match status" value="1"/>
</dbReference>
<keyword evidence="3" id="KW-1185">Reference proteome</keyword>
<dbReference type="SUPFAM" id="SSF48150">
    <property type="entry name" value="DNA-glycosylase"/>
    <property type="match status" value="1"/>
</dbReference>
<keyword evidence="1" id="KW-0862">Zinc</keyword>
<dbReference type="GO" id="GO:0006284">
    <property type="term" value="P:base-excision repair"/>
    <property type="evidence" value="ECO:0007669"/>
    <property type="project" value="InterPro"/>
</dbReference>
<dbReference type="Gene3D" id="1.10.340.30">
    <property type="entry name" value="Hypothetical protein, domain 2"/>
    <property type="match status" value="1"/>
</dbReference>
<dbReference type="InterPro" id="IPR005019">
    <property type="entry name" value="Adenine_glyco"/>
</dbReference>
<dbReference type="GO" id="GO:0046872">
    <property type="term" value="F:metal ion binding"/>
    <property type="evidence" value="ECO:0007669"/>
    <property type="project" value="UniProtKB-KW"/>
</dbReference>
<dbReference type="GO" id="GO:0008725">
    <property type="term" value="F:DNA-3-methyladenine glycosylase activity"/>
    <property type="evidence" value="ECO:0007669"/>
    <property type="project" value="InterPro"/>
</dbReference>
<evidence type="ECO:0000313" key="3">
    <source>
        <dbReference type="Proteomes" id="UP000030787"/>
    </source>
</evidence>